<evidence type="ECO:0000313" key="10">
    <source>
        <dbReference type="Proteomes" id="UP000779809"/>
    </source>
</evidence>
<evidence type="ECO:0000256" key="2">
    <source>
        <dbReference type="ARBA" id="ARBA00009477"/>
    </source>
</evidence>
<sequence>MLTKRNLLILGLVLVGIAILAAFKFRGGNDQQYFTSKVEKGDIRQVVDATGTINAVTTVQVGSQVSGTIAKLNVDFNSHVKKGQVIAQIDSSLFQGAVQQASADLESARANLAAARANAEKSKANAAQATADYNRTQALSKEGVMSQQQLDVSRAAAQSATAQVSADQSAVAQAQGQVAQKAAALGVAQTNLSHTTIIAPIDGVVVARSVDVGQTVAASLQAPTLFTIAEDLTKMQVYAKTDESDVGQIRPGQRVSFKVDAFPNQTFYGQVLQVRMNPTTVQNVVTYDTVVNFDNPDMKLFPGMTAYVTIPVAQANDVIKVPNGALRYKPDLPADQVRALYKKYGIDFGSMQRQASAGQGQPVDVQQSAQGGGQAKAGSGGGRRYQRPSAPGGGEPATQEAGGAMPQARERRQDVAIVWKLLPDKSIEPVQIKTGITDHTVTELSQALRGQLNEGDEVITGSSKSGGQSGAARAPGAPGATRGR</sequence>
<dbReference type="InterPro" id="IPR058792">
    <property type="entry name" value="Beta-barrel_RND_2"/>
</dbReference>
<dbReference type="InterPro" id="IPR006143">
    <property type="entry name" value="RND_pump_MFP"/>
</dbReference>
<dbReference type="Gene3D" id="1.10.287.470">
    <property type="entry name" value="Helix hairpin bin"/>
    <property type="match status" value="1"/>
</dbReference>
<evidence type="ECO:0000259" key="7">
    <source>
        <dbReference type="Pfam" id="PF25917"/>
    </source>
</evidence>
<keyword evidence="3 4" id="KW-0175">Coiled coil</keyword>
<gene>
    <name evidence="9" type="ORF">HYX28_06730</name>
</gene>
<dbReference type="InterPro" id="IPR058624">
    <property type="entry name" value="MdtA-like_HH"/>
</dbReference>
<feature type="region of interest" description="Disordered" evidence="5">
    <location>
        <begin position="451"/>
        <end position="484"/>
    </location>
</feature>
<dbReference type="Gene3D" id="2.40.50.100">
    <property type="match status" value="1"/>
</dbReference>
<name>A0A932AA72_9BACT</name>
<evidence type="ECO:0000256" key="3">
    <source>
        <dbReference type="ARBA" id="ARBA00023054"/>
    </source>
</evidence>
<evidence type="ECO:0000256" key="4">
    <source>
        <dbReference type="SAM" id="Coils"/>
    </source>
</evidence>
<organism evidence="9 10">
    <name type="scientific">Candidatus Korobacter versatilis</name>
    <dbReference type="NCBI Taxonomy" id="658062"/>
    <lineage>
        <taxon>Bacteria</taxon>
        <taxon>Pseudomonadati</taxon>
        <taxon>Acidobacteriota</taxon>
        <taxon>Terriglobia</taxon>
        <taxon>Terriglobales</taxon>
        <taxon>Candidatus Korobacteraceae</taxon>
        <taxon>Candidatus Korobacter</taxon>
    </lineage>
</organism>
<dbReference type="Pfam" id="PF25954">
    <property type="entry name" value="Beta-barrel_RND_2"/>
    <property type="match status" value="1"/>
</dbReference>
<feature type="domain" description="Multidrug resistance protein MdtA-like barrel-sandwich hybrid" evidence="7">
    <location>
        <begin position="58"/>
        <end position="225"/>
    </location>
</feature>
<feature type="domain" description="CusB-like beta-barrel" evidence="8">
    <location>
        <begin position="239"/>
        <end position="310"/>
    </location>
</feature>
<dbReference type="Proteomes" id="UP000779809">
    <property type="component" value="Unassembled WGS sequence"/>
</dbReference>
<feature type="compositionally biased region" description="Low complexity" evidence="5">
    <location>
        <begin position="461"/>
        <end position="484"/>
    </location>
</feature>
<protein>
    <submittedName>
        <fullName evidence="9">Efflux RND transporter periplasmic adaptor subunit</fullName>
    </submittedName>
</protein>
<dbReference type="PANTHER" id="PTHR32347">
    <property type="entry name" value="EFFLUX SYSTEM COMPONENT YKNX-RELATED"/>
    <property type="match status" value="1"/>
</dbReference>
<comment type="similarity">
    <text evidence="2">Belongs to the membrane fusion protein (MFP) (TC 8.A.1) family.</text>
</comment>
<feature type="coiled-coil region" evidence="4">
    <location>
        <begin position="98"/>
        <end position="132"/>
    </location>
</feature>
<dbReference type="SUPFAM" id="SSF111369">
    <property type="entry name" value="HlyD-like secretion proteins"/>
    <property type="match status" value="2"/>
</dbReference>
<feature type="compositionally biased region" description="Gly residues" evidence="5">
    <location>
        <begin position="370"/>
        <end position="383"/>
    </location>
</feature>
<dbReference type="Pfam" id="PF25917">
    <property type="entry name" value="BSH_RND"/>
    <property type="match status" value="1"/>
</dbReference>
<dbReference type="InterPro" id="IPR050465">
    <property type="entry name" value="UPF0194_transport"/>
</dbReference>
<proteinExistence type="inferred from homology"/>
<dbReference type="EMBL" id="JACPNR010000009">
    <property type="protein sequence ID" value="MBI2678459.1"/>
    <property type="molecule type" value="Genomic_DNA"/>
</dbReference>
<dbReference type="PANTHER" id="PTHR32347:SF14">
    <property type="entry name" value="EFFLUX SYSTEM COMPONENT YKNX-RELATED"/>
    <property type="match status" value="1"/>
</dbReference>
<evidence type="ECO:0000256" key="1">
    <source>
        <dbReference type="ARBA" id="ARBA00004196"/>
    </source>
</evidence>
<dbReference type="Pfam" id="PF25876">
    <property type="entry name" value="HH_MFP_RND"/>
    <property type="match status" value="1"/>
</dbReference>
<evidence type="ECO:0000256" key="5">
    <source>
        <dbReference type="SAM" id="MobiDB-lite"/>
    </source>
</evidence>
<evidence type="ECO:0000259" key="8">
    <source>
        <dbReference type="Pfam" id="PF25954"/>
    </source>
</evidence>
<feature type="domain" description="Multidrug resistance protein MdtA-like alpha-helical hairpin" evidence="6">
    <location>
        <begin position="112"/>
        <end position="179"/>
    </location>
</feature>
<evidence type="ECO:0000259" key="6">
    <source>
        <dbReference type="Pfam" id="PF25876"/>
    </source>
</evidence>
<dbReference type="InterPro" id="IPR058625">
    <property type="entry name" value="MdtA-like_BSH"/>
</dbReference>
<feature type="region of interest" description="Disordered" evidence="5">
    <location>
        <begin position="353"/>
        <end position="410"/>
    </location>
</feature>
<dbReference type="AlphaFoldDB" id="A0A932AA72"/>
<dbReference type="GO" id="GO:0022857">
    <property type="term" value="F:transmembrane transporter activity"/>
    <property type="evidence" value="ECO:0007669"/>
    <property type="project" value="InterPro"/>
</dbReference>
<dbReference type="NCBIfam" id="TIGR01730">
    <property type="entry name" value="RND_mfp"/>
    <property type="match status" value="1"/>
</dbReference>
<comment type="caution">
    <text evidence="9">The sequence shown here is derived from an EMBL/GenBank/DDBJ whole genome shotgun (WGS) entry which is preliminary data.</text>
</comment>
<accession>A0A932AA72</accession>
<comment type="subcellular location">
    <subcellularLocation>
        <location evidence="1">Cell envelope</location>
    </subcellularLocation>
</comment>
<dbReference type="Gene3D" id="2.40.30.170">
    <property type="match status" value="1"/>
</dbReference>
<reference evidence="9" key="1">
    <citation type="submission" date="2020-07" db="EMBL/GenBank/DDBJ databases">
        <title>Huge and variable diversity of episymbiotic CPR bacteria and DPANN archaea in groundwater ecosystems.</title>
        <authorList>
            <person name="He C.Y."/>
            <person name="Keren R."/>
            <person name="Whittaker M."/>
            <person name="Farag I.F."/>
            <person name="Doudna J."/>
            <person name="Cate J.H.D."/>
            <person name="Banfield J.F."/>
        </authorList>
    </citation>
    <scope>NUCLEOTIDE SEQUENCE</scope>
    <source>
        <strain evidence="9">NC_groundwater_580_Pr5_B-0.1um_64_19</strain>
    </source>
</reference>
<evidence type="ECO:0000313" key="9">
    <source>
        <dbReference type="EMBL" id="MBI2678459.1"/>
    </source>
</evidence>
<dbReference type="GO" id="GO:0016020">
    <property type="term" value="C:membrane"/>
    <property type="evidence" value="ECO:0007669"/>
    <property type="project" value="InterPro"/>
</dbReference>
<dbReference type="GO" id="GO:0030313">
    <property type="term" value="C:cell envelope"/>
    <property type="evidence" value="ECO:0007669"/>
    <property type="project" value="UniProtKB-SubCell"/>
</dbReference>